<dbReference type="GO" id="GO:0005886">
    <property type="term" value="C:plasma membrane"/>
    <property type="evidence" value="ECO:0007669"/>
    <property type="project" value="TreeGrafter"/>
</dbReference>
<dbReference type="InterPro" id="IPR032675">
    <property type="entry name" value="LRR_dom_sf"/>
</dbReference>
<gene>
    <name evidence="7" type="primary">LOC109478434</name>
</gene>
<dbReference type="PANTHER" id="PTHR24369">
    <property type="entry name" value="ANTIGEN BSP, PUTATIVE-RELATED"/>
    <property type="match status" value="1"/>
</dbReference>
<dbReference type="Gene3D" id="3.80.10.10">
    <property type="entry name" value="Ribonuclease Inhibitor"/>
    <property type="match status" value="1"/>
</dbReference>
<keyword evidence="5" id="KW-1133">Transmembrane helix</keyword>
<accession>A0A6P4Z1U3</accession>
<feature type="compositionally biased region" description="Polar residues" evidence="4">
    <location>
        <begin position="242"/>
        <end position="253"/>
    </location>
</feature>
<dbReference type="Pfam" id="PF13855">
    <property type="entry name" value="LRR_8"/>
    <property type="match status" value="1"/>
</dbReference>
<evidence type="ECO:0000313" key="6">
    <source>
        <dbReference type="Proteomes" id="UP000515135"/>
    </source>
</evidence>
<dbReference type="InterPro" id="IPR050541">
    <property type="entry name" value="LRR_TM_domain-containing"/>
</dbReference>
<evidence type="ECO:0000256" key="2">
    <source>
        <dbReference type="ARBA" id="ARBA00022729"/>
    </source>
</evidence>
<dbReference type="OrthoDB" id="9229163at2759"/>
<dbReference type="RefSeq" id="XP_019635525.1">
    <property type="nucleotide sequence ID" value="XM_019779966.1"/>
</dbReference>
<keyword evidence="6" id="KW-1185">Reference proteome</keyword>
<proteinExistence type="predicted"/>
<dbReference type="KEGG" id="bbel:109478434"/>
<evidence type="ECO:0000256" key="1">
    <source>
        <dbReference type="ARBA" id="ARBA00022614"/>
    </source>
</evidence>
<dbReference type="AlphaFoldDB" id="A0A6P4Z1U3"/>
<evidence type="ECO:0000256" key="4">
    <source>
        <dbReference type="SAM" id="MobiDB-lite"/>
    </source>
</evidence>
<keyword evidence="3" id="KW-0677">Repeat</keyword>
<dbReference type="SUPFAM" id="SSF52058">
    <property type="entry name" value="L domain-like"/>
    <property type="match status" value="1"/>
</dbReference>
<keyword evidence="1" id="KW-0433">Leucine-rich repeat</keyword>
<sequence>MTRLCHLDLSRNRLRKFPWWSLRSTPNITTLKLNNNEISEVDAYVDFPQSLRWLYLQSNRIATIPETFLSGLKQPALFLCISQNPLLCDCTILWIARLRRCLWEHRHEGCVNANSDKVKRCVLANCNFQANGVILIMDRVVMNGVPFIRQLSPGQLLKCAAPQELKGRLLRDVTSTTKLLTAFLGAVLVITAVAIIGLRVKSLVCSAYRRLAGSSDAPHKKEGPTSSASRRREDVAADNDYTETIVSPLSNLSSDEDIPPPLPPRRGSTAPLR</sequence>
<dbReference type="Proteomes" id="UP000515135">
    <property type="component" value="Unplaced"/>
</dbReference>
<reference evidence="7" key="1">
    <citation type="submission" date="2025-08" db="UniProtKB">
        <authorList>
            <consortium name="RefSeq"/>
        </authorList>
    </citation>
    <scope>IDENTIFICATION</scope>
    <source>
        <tissue evidence="7">Gonad</tissue>
    </source>
</reference>
<evidence type="ECO:0000256" key="5">
    <source>
        <dbReference type="SAM" id="Phobius"/>
    </source>
</evidence>
<dbReference type="GeneID" id="109478434"/>
<protein>
    <submittedName>
        <fullName evidence="7">Leucine-rich repeat and fibronectin type III domain-containing protein 1-like</fullName>
    </submittedName>
</protein>
<keyword evidence="5" id="KW-0472">Membrane</keyword>
<evidence type="ECO:0000256" key="3">
    <source>
        <dbReference type="ARBA" id="ARBA00022737"/>
    </source>
</evidence>
<name>A0A6P4Z1U3_BRABE</name>
<feature type="region of interest" description="Disordered" evidence="4">
    <location>
        <begin position="214"/>
        <end position="273"/>
    </location>
</feature>
<dbReference type="PROSITE" id="PS51450">
    <property type="entry name" value="LRR"/>
    <property type="match status" value="1"/>
</dbReference>
<keyword evidence="2" id="KW-0732">Signal</keyword>
<dbReference type="PANTHER" id="PTHR24369:SF210">
    <property type="entry name" value="CHAOPTIN-RELATED"/>
    <property type="match status" value="1"/>
</dbReference>
<dbReference type="InterPro" id="IPR001611">
    <property type="entry name" value="Leu-rich_rpt"/>
</dbReference>
<keyword evidence="5" id="KW-0812">Transmembrane</keyword>
<organism evidence="6 7">
    <name type="scientific">Branchiostoma belcheri</name>
    <name type="common">Amphioxus</name>
    <dbReference type="NCBI Taxonomy" id="7741"/>
    <lineage>
        <taxon>Eukaryota</taxon>
        <taxon>Metazoa</taxon>
        <taxon>Chordata</taxon>
        <taxon>Cephalochordata</taxon>
        <taxon>Leptocardii</taxon>
        <taxon>Amphioxiformes</taxon>
        <taxon>Branchiostomatidae</taxon>
        <taxon>Branchiostoma</taxon>
    </lineage>
</organism>
<feature type="transmembrane region" description="Helical" evidence="5">
    <location>
        <begin position="179"/>
        <end position="200"/>
    </location>
</feature>
<evidence type="ECO:0000313" key="7">
    <source>
        <dbReference type="RefSeq" id="XP_019635525.1"/>
    </source>
</evidence>